<organism evidence="1 2">
    <name type="scientific">Nocardioides jejuensis</name>
    <dbReference type="NCBI Taxonomy" id="2502782"/>
    <lineage>
        <taxon>Bacteria</taxon>
        <taxon>Bacillati</taxon>
        <taxon>Actinomycetota</taxon>
        <taxon>Actinomycetes</taxon>
        <taxon>Propionibacteriales</taxon>
        <taxon>Nocardioidaceae</taxon>
        <taxon>Nocardioides</taxon>
    </lineage>
</organism>
<protein>
    <recommendedName>
        <fullName evidence="3">TetR/AcrR family transcriptional regulator</fullName>
    </recommendedName>
</protein>
<dbReference type="Proteomes" id="UP000295453">
    <property type="component" value="Unassembled WGS sequence"/>
</dbReference>
<comment type="caution">
    <text evidence="1">The sequence shown here is derived from an EMBL/GenBank/DDBJ whole genome shotgun (WGS) entry which is preliminary data.</text>
</comment>
<dbReference type="OrthoDB" id="3210322at2"/>
<reference evidence="1 2" key="1">
    <citation type="submission" date="2019-03" db="EMBL/GenBank/DDBJ databases">
        <authorList>
            <person name="Kim M.K.M."/>
        </authorList>
    </citation>
    <scope>NUCLEOTIDE SEQUENCE [LARGE SCALE GENOMIC DNA]</scope>
    <source>
        <strain evidence="1 2">18JY15-6</strain>
    </source>
</reference>
<sequence>MPRLTNRIVKAELVHPLVMRLLADEGPAAVSYRRIAAETGLTLSAVRNIWTTQDLLLQRGAAHARELLPLPSLHPRIDADPDAVLREGIWRLLPLTEEQQVAHRALESLRWAPQASSARRVLEAYDATASLRIRALVDEVLWLREPEPRSSRSRTADQLREAQQRPMTKGEFLMEAVRRGLADHLARTGGCATGAMVDECMHAVDLRLLD</sequence>
<accession>A0A4R1BXS2</accession>
<proteinExistence type="predicted"/>
<dbReference type="SUPFAM" id="SSF46689">
    <property type="entry name" value="Homeodomain-like"/>
    <property type="match status" value="1"/>
</dbReference>
<keyword evidence="2" id="KW-1185">Reference proteome</keyword>
<dbReference type="AlphaFoldDB" id="A0A4R1BXS2"/>
<evidence type="ECO:0000313" key="2">
    <source>
        <dbReference type="Proteomes" id="UP000295453"/>
    </source>
</evidence>
<evidence type="ECO:0008006" key="3">
    <source>
        <dbReference type="Google" id="ProtNLM"/>
    </source>
</evidence>
<dbReference type="EMBL" id="SJZJ01000022">
    <property type="protein sequence ID" value="TCJ22558.1"/>
    <property type="molecule type" value="Genomic_DNA"/>
</dbReference>
<dbReference type="Gene3D" id="1.10.357.10">
    <property type="entry name" value="Tetracycline Repressor, domain 2"/>
    <property type="match status" value="1"/>
</dbReference>
<evidence type="ECO:0000313" key="1">
    <source>
        <dbReference type="EMBL" id="TCJ22558.1"/>
    </source>
</evidence>
<dbReference type="InterPro" id="IPR009057">
    <property type="entry name" value="Homeodomain-like_sf"/>
</dbReference>
<gene>
    <name evidence="1" type="ORF">EPD65_12495</name>
</gene>
<dbReference type="RefSeq" id="WP_131584625.1">
    <property type="nucleotide sequence ID" value="NZ_SJZJ01000022.1"/>
</dbReference>
<name>A0A4R1BXS2_9ACTN</name>